<evidence type="ECO:0000256" key="9">
    <source>
        <dbReference type="PIRSR" id="PIRSR623612-1"/>
    </source>
</evidence>
<evidence type="ECO:0000256" key="1">
    <source>
        <dbReference type="ARBA" id="ARBA00009388"/>
    </source>
</evidence>
<evidence type="ECO:0000259" key="11">
    <source>
        <dbReference type="Pfam" id="PF01447"/>
    </source>
</evidence>
<feature type="active site" description="Proton donor" evidence="9">
    <location>
        <position position="483"/>
    </location>
</feature>
<accession>A0A0W0Z4S5</accession>
<keyword evidence="3" id="KW-0479">Metal-binding</keyword>
<feature type="signal peptide" evidence="10">
    <location>
        <begin position="1"/>
        <end position="19"/>
    </location>
</feature>
<dbReference type="InterPro" id="IPR011096">
    <property type="entry name" value="FTP_domain"/>
</dbReference>
<protein>
    <recommendedName>
        <fullName evidence="10">Neutral metalloproteinase</fullName>
        <ecNumber evidence="10">3.4.24.-</ecNumber>
    </recommendedName>
</protein>
<dbReference type="PANTHER" id="PTHR33794:SF1">
    <property type="entry name" value="BACILLOLYSIN"/>
    <property type="match status" value="1"/>
</dbReference>
<keyword evidence="10" id="KW-0964">Secreted</keyword>
<evidence type="ECO:0000259" key="12">
    <source>
        <dbReference type="Pfam" id="PF02868"/>
    </source>
</evidence>
<dbReference type="GO" id="GO:0004222">
    <property type="term" value="F:metalloendopeptidase activity"/>
    <property type="evidence" value="ECO:0007669"/>
    <property type="project" value="UniProtKB-UniRule"/>
</dbReference>
<dbReference type="InterPro" id="IPR027268">
    <property type="entry name" value="Peptidase_M4/M1_CTD_sf"/>
</dbReference>
<keyword evidence="7 10" id="KW-0482">Metalloprotease</keyword>
<dbReference type="Gene3D" id="3.10.170.10">
    <property type="match status" value="1"/>
</dbReference>
<dbReference type="RefSeq" id="WP_018577790.1">
    <property type="nucleotide sequence ID" value="NZ_KB892411.1"/>
</dbReference>
<evidence type="ECO:0000256" key="2">
    <source>
        <dbReference type="ARBA" id="ARBA00022670"/>
    </source>
</evidence>
<feature type="active site" evidence="9">
    <location>
        <position position="356"/>
    </location>
</feature>
<evidence type="ECO:0000259" key="13">
    <source>
        <dbReference type="Pfam" id="PF07504"/>
    </source>
</evidence>
<dbReference type="Pfam" id="PF01447">
    <property type="entry name" value="Peptidase_M4"/>
    <property type="match status" value="1"/>
</dbReference>
<keyword evidence="2 10" id="KW-0645">Protease</keyword>
<dbReference type="GO" id="GO:0005576">
    <property type="term" value="C:extracellular region"/>
    <property type="evidence" value="ECO:0007669"/>
    <property type="project" value="UniProtKB-SubCell"/>
</dbReference>
<dbReference type="EMBL" id="LNYW01000019">
    <property type="protein sequence ID" value="KTD64153.1"/>
    <property type="molecule type" value="Genomic_DNA"/>
</dbReference>
<keyword evidence="4 10" id="KW-0732">Signal</keyword>
<dbReference type="GO" id="GO:0046872">
    <property type="term" value="F:metal ion binding"/>
    <property type="evidence" value="ECO:0007669"/>
    <property type="project" value="UniProtKB-UniRule"/>
</dbReference>
<organism evidence="14 15">
    <name type="scientific">Legionella shakespearei DSM 23087</name>
    <dbReference type="NCBI Taxonomy" id="1122169"/>
    <lineage>
        <taxon>Bacteria</taxon>
        <taxon>Pseudomonadati</taxon>
        <taxon>Pseudomonadota</taxon>
        <taxon>Gammaproteobacteria</taxon>
        <taxon>Legionellales</taxon>
        <taxon>Legionellaceae</taxon>
        <taxon>Legionella</taxon>
    </lineage>
</organism>
<feature type="chain" id="PRO_5023098186" description="Neutral metalloproteinase" evidence="10">
    <location>
        <begin position="20"/>
        <end position="560"/>
    </location>
</feature>
<gene>
    <name evidence="14" type="ORF">Lsha_0584</name>
</gene>
<dbReference type="InterPro" id="IPR050728">
    <property type="entry name" value="Zinc_Metalloprotease_M4"/>
</dbReference>
<dbReference type="Pfam" id="PF07504">
    <property type="entry name" value="FTP"/>
    <property type="match status" value="1"/>
</dbReference>
<keyword evidence="6 10" id="KW-0862">Zinc</keyword>
<keyword evidence="5 10" id="KW-0378">Hydrolase</keyword>
<dbReference type="PRINTS" id="PR00730">
    <property type="entry name" value="THERMOLYSIN"/>
</dbReference>
<evidence type="ECO:0000256" key="3">
    <source>
        <dbReference type="ARBA" id="ARBA00022723"/>
    </source>
</evidence>
<dbReference type="Proteomes" id="UP000054600">
    <property type="component" value="Unassembled WGS sequence"/>
</dbReference>
<evidence type="ECO:0000256" key="8">
    <source>
        <dbReference type="ARBA" id="ARBA00023145"/>
    </source>
</evidence>
<dbReference type="PATRIC" id="fig|1122169.6.peg.673"/>
<dbReference type="EC" id="3.4.24.-" evidence="10"/>
<keyword evidence="8" id="KW-0865">Zymogen</keyword>
<dbReference type="Gene3D" id="1.10.390.10">
    <property type="entry name" value="Neutral Protease Domain 2"/>
    <property type="match status" value="1"/>
</dbReference>
<dbReference type="CDD" id="cd09597">
    <property type="entry name" value="M4_TLP"/>
    <property type="match status" value="1"/>
</dbReference>
<dbReference type="InterPro" id="IPR013856">
    <property type="entry name" value="Peptidase_M4_domain"/>
</dbReference>
<reference evidence="14 15" key="1">
    <citation type="submission" date="2015-11" db="EMBL/GenBank/DDBJ databases">
        <title>Genomic analysis of 38 Legionella species identifies large and diverse effector repertoires.</title>
        <authorList>
            <person name="Burstein D."/>
            <person name="Amaro F."/>
            <person name="Zusman T."/>
            <person name="Lifshitz Z."/>
            <person name="Cohen O."/>
            <person name="Gilbert J.A."/>
            <person name="Pupko T."/>
            <person name="Shuman H.A."/>
            <person name="Segal G."/>
        </authorList>
    </citation>
    <scope>NUCLEOTIDE SEQUENCE [LARGE SCALE GENOMIC DNA]</scope>
    <source>
        <strain evidence="14 15">ATCC 49655</strain>
    </source>
</reference>
<dbReference type="OrthoDB" id="5378341at2"/>
<evidence type="ECO:0000256" key="6">
    <source>
        <dbReference type="ARBA" id="ARBA00022833"/>
    </source>
</evidence>
<dbReference type="AlphaFoldDB" id="A0A0W0Z4S5"/>
<keyword evidence="15" id="KW-1185">Reference proteome</keyword>
<feature type="domain" description="Peptidase M4 C-terminal" evidence="12">
    <location>
        <begin position="366"/>
        <end position="553"/>
    </location>
</feature>
<dbReference type="STRING" id="1122169.Lsha_0584"/>
<feature type="domain" description="Peptidase M4" evidence="11">
    <location>
        <begin position="219"/>
        <end position="363"/>
    </location>
</feature>
<dbReference type="InterPro" id="IPR023612">
    <property type="entry name" value="Peptidase_M4"/>
</dbReference>
<name>A0A0W0Z4S5_9GAMM</name>
<dbReference type="Gene3D" id="3.10.450.490">
    <property type="match status" value="1"/>
</dbReference>
<dbReference type="Pfam" id="PF02868">
    <property type="entry name" value="Peptidase_M4_C"/>
    <property type="match status" value="1"/>
</dbReference>
<evidence type="ECO:0000256" key="4">
    <source>
        <dbReference type="ARBA" id="ARBA00022729"/>
    </source>
</evidence>
<comment type="function">
    <text evidence="10">Extracellular zinc metalloprotease.</text>
</comment>
<evidence type="ECO:0000256" key="10">
    <source>
        <dbReference type="RuleBase" id="RU366073"/>
    </source>
</evidence>
<dbReference type="SUPFAM" id="SSF55486">
    <property type="entry name" value="Metalloproteases ('zincins'), catalytic domain"/>
    <property type="match status" value="1"/>
</dbReference>
<evidence type="ECO:0000256" key="7">
    <source>
        <dbReference type="ARBA" id="ARBA00023049"/>
    </source>
</evidence>
<proteinExistence type="inferred from homology"/>
<sequence>MFKKAVFLSFFSVSFSLWAAHDLQLYHASGDSLKKFSSAKTPVKNAVFSKSASTLPNENTLQESSQTQESGITITRYQQLYKGIPVVGAQVMVAAKGNQGISAKATGEVNGHLMDNIQINTVPAINTQQAMGLAKKAYFSVNPQAPIVQERAELQIRPVEENNLKLVFLVSFKTTQADDKPVWPFFVIDAQSGAVLKQWNNIKTYLDSGPGGNEKVREYWYGKDGLPSLDVVQKGNQCLMDNDKVRLVNLGTKWDWGNLILTPFQYPCNQNSEENVNGGFSPTNDAYFFGHVIVDMYKNWYGLNALQNSNGSPMKLLMRVHFGQSYDNAFWDGQAMSFGDGEDFYPLVSLDVAGHEVTHGFTEQHSGLEYHDQSGALNESLSDMAGQASRAYLLETMPLLYNKAYLQSDEVTWGIGETIVRESFGKALRFMDYPSSDGSSADCLDKALAQSNGSYCAISYADVIAFSDVNISDPQERQSYIVHTASGIFNKAFHLLSKAVGIKKAYHIMVVANTKYWTPTTNFKDAACGVIYSARELQVDTQLVKSVFGQVGVETAQCAV</sequence>
<evidence type="ECO:0000313" key="15">
    <source>
        <dbReference type="Proteomes" id="UP000054600"/>
    </source>
</evidence>
<dbReference type="GO" id="GO:0006508">
    <property type="term" value="P:proteolysis"/>
    <property type="evidence" value="ECO:0007669"/>
    <property type="project" value="UniProtKB-KW"/>
</dbReference>
<dbReference type="InterPro" id="IPR001570">
    <property type="entry name" value="Peptidase_M4_C_domain"/>
</dbReference>
<dbReference type="eggNOG" id="COG3227">
    <property type="taxonomic scope" value="Bacteria"/>
</dbReference>
<comment type="similarity">
    <text evidence="1 10">Belongs to the peptidase M4 family.</text>
</comment>
<comment type="subcellular location">
    <subcellularLocation>
        <location evidence="10">Secreted</location>
    </subcellularLocation>
</comment>
<evidence type="ECO:0000313" key="14">
    <source>
        <dbReference type="EMBL" id="KTD64153.1"/>
    </source>
</evidence>
<evidence type="ECO:0000256" key="5">
    <source>
        <dbReference type="ARBA" id="ARBA00022801"/>
    </source>
</evidence>
<comment type="caution">
    <text evidence="14">The sequence shown here is derived from an EMBL/GenBank/DDBJ whole genome shotgun (WGS) entry which is preliminary data.</text>
</comment>
<feature type="domain" description="FTP" evidence="13">
    <location>
        <begin position="65"/>
        <end position="99"/>
    </location>
</feature>
<dbReference type="PANTHER" id="PTHR33794">
    <property type="entry name" value="BACILLOLYSIN"/>
    <property type="match status" value="1"/>
</dbReference>
<dbReference type="Gene3D" id="3.10.450.40">
    <property type="match status" value="1"/>
</dbReference>
<comment type="cofactor">
    <cofactor evidence="10">
        <name>Zn(2+)</name>
        <dbReference type="ChEBI" id="CHEBI:29105"/>
    </cofactor>
</comment>